<dbReference type="InterPro" id="IPR008203">
    <property type="entry name" value="AF2212-like"/>
</dbReference>
<protein>
    <recommendedName>
        <fullName evidence="3">Antitoxin</fullName>
    </recommendedName>
</protein>
<evidence type="ECO:0000256" key="2">
    <source>
        <dbReference type="ARBA" id="ARBA00022649"/>
    </source>
</evidence>
<dbReference type="InterPro" id="IPR024069">
    <property type="entry name" value="AF2212-like_dom_sf"/>
</dbReference>
<dbReference type="HOGENOM" id="CLU_200885_1_0_2"/>
<dbReference type="Pfam" id="PF01954">
    <property type="entry name" value="AF2212-like"/>
    <property type="match status" value="1"/>
</dbReference>
<gene>
    <name evidence="4" type="ordered locus">Igag_0798</name>
</gene>
<comment type="function">
    <text evidence="3">Antitoxin component of a type II toxin-antitoxin (TA) system.</text>
</comment>
<organism evidence="4 5">
    <name type="scientific">Ignisphaera aggregans (strain DSM 17230 / JCM 13409 / AQ1.S1)</name>
    <dbReference type="NCBI Taxonomy" id="583356"/>
    <lineage>
        <taxon>Archaea</taxon>
        <taxon>Thermoproteota</taxon>
        <taxon>Thermoprotei</taxon>
        <taxon>Desulfurococcales</taxon>
        <taxon>Desulfurococcaceae</taxon>
        <taxon>Ignisphaera</taxon>
    </lineage>
</organism>
<comment type="similarity">
    <text evidence="1 3">Belongs to the UPF0165 family.</text>
</comment>
<dbReference type="SUPFAM" id="SSF141694">
    <property type="entry name" value="AF2212/PG0164-like"/>
    <property type="match status" value="1"/>
</dbReference>
<keyword evidence="2 3" id="KW-1277">Toxin-antitoxin system</keyword>
<dbReference type="EMBL" id="CP002098">
    <property type="protein sequence ID" value="ADM27624.1"/>
    <property type="molecule type" value="Genomic_DNA"/>
</dbReference>
<dbReference type="Gene3D" id="4.10.1150.10">
    <property type="entry name" value="AF2212/PG0164-like"/>
    <property type="match status" value="1"/>
</dbReference>
<name>E0STK8_IGNAA</name>
<evidence type="ECO:0000313" key="5">
    <source>
        <dbReference type="Proteomes" id="UP000001304"/>
    </source>
</evidence>
<dbReference type="KEGG" id="iag:Igag_0798"/>
<evidence type="ECO:0000256" key="1">
    <source>
        <dbReference type="ARBA" id="ARBA00006615"/>
    </source>
</evidence>
<dbReference type="STRING" id="583356.Igag_0798"/>
<sequence length="65" mass="7603">MSKVVRAEYENGVLKPLDSLELDEGEIVRVRIERSLREKLKDIIGILGRSDDEELERYLEEAWIS</sequence>
<dbReference type="Proteomes" id="UP000001304">
    <property type="component" value="Chromosome"/>
</dbReference>
<evidence type="ECO:0000256" key="3">
    <source>
        <dbReference type="RuleBase" id="RU368051"/>
    </source>
</evidence>
<keyword evidence="5" id="KW-1185">Reference proteome</keyword>
<accession>E0STK8</accession>
<evidence type="ECO:0000313" key="4">
    <source>
        <dbReference type="EMBL" id="ADM27624.1"/>
    </source>
</evidence>
<dbReference type="BioCyc" id="IAGG583356:GHAH-790-MONOMER"/>
<reference evidence="4 5" key="1">
    <citation type="journal article" date="2010" name="Stand. Genomic Sci.">
        <title>Complete genome sequence of Ignisphaera aggregans type strain (AQ1.S1).</title>
        <authorList>
            <person name="Goker M."/>
            <person name="Held B."/>
            <person name="Lapidus A."/>
            <person name="Nolan M."/>
            <person name="Spring S."/>
            <person name="Yasawong M."/>
            <person name="Lucas S."/>
            <person name="Glavina Del Rio T."/>
            <person name="Tice H."/>
            <person name="Cheng J.F."/>
            <person name="Goodwin L."/>
            <person name="Tapia R."/>
            <person name="Pitluck S."/>
            <person name="Liolios K."/>
            <person name="Ivanova N."/>
            <person name="Mavromatis K."/>
            <person name="Mikhailova N."/>
            <person name="Pati A."/>
            <person name="Chen A."/>
            <person name="Palaniappan K."/>
            <person name="Brambilla E."/>
            <person name="Land M."/>
            <person name="Hauser L."/>
            <person name="Chang Y.J."/>
            <person name="Jeffries C.D."/>
            <person name="Brettin T."/>
            <person name="Detter J.C."/>
            <person name="Han C."/>
            <person name="Rohde M."/>
            <person name="Sikorski J."/>
            <person name="Woyke T."/>
            <person name="Bristow J."/>
            <person name="Eisen J.A."/>
            <person name="Markowitz V."/>
            <person name="Hugenholtz P."/>
            <person name="Kyrpides N.C."/>
            <person name="Klenk H.P."/>
        </authorList>
    </citation>
    <scope>NUCLEOTIDE SEQUENCE [LARGE SCALE GENOMIC DNA]</scope>
    <source>
        <strain evidence="5">DSM 17230 / JCM 13409 / AQ1.S1</strain>
    </source>
</reference>
<dbReference type="AlphaFoldDB" id="E0STK8"/>
<proteinExistence type="inferred from homology"/>